<feature type="transmembrane region" description="Helical" evidence="1">
    <location>
        <begin position="20"/>
        <end position="43"/>
    </location>
</feature>
<dbReference type="AlphaFoldDB" id="A0A285F833"/>
<gene>
    <name evidence="2" type="ORF">SAMN05421748_101693</name>
</gene>
<protein>
    <submittedName>
        <fullName evidence="2">Uncharacterized protein</fullName>
    </submittedName>
</protein>
<evidence type="ECO:0000313" key="2">
    <source>
        <dbReference type="EMBL" id="SNY06371.1"/>
    </source>
</evidence>
<keyword evidence="3" id="KW-1185">Reference proteome</keyword>
<reference evidence="2 3" key="1">
    <citation type="submission" date="2017-09" db="EMBL/GenBank/DDBJ databases">
        <authorList>
            <person name="Ehlers B."/>
            <person name="Leendertz F.H."/>
        </authorList>
    </citation>
    <scope>NUCLEOTIDE SEQUENCE [LARGE SCALE GENOMIC DNA]</scope>
    <source>
        <strain evidence="2 3">CGMCC 4.6857</strain>
    </source>
</reference>
<dbReference type="EMBL" id="OBDY01000001">
    <property type="protein sequence ID" value="SNY06371.1"/>
    <property type="molecule type" value="Genomic_DNA"/>
</dbReference>
<organism evidence="2 3">
    <name type="scientific">Paractinoplanes atraurantiacus</name>
    <dbReference type="NCBI Taxonomy" id="1036182"/>
    <lineage>
        <taxon>Bacteria</taxon>
        <taxon>Bacillati</taxon>
        <taxon>Actinomycetota</taxon>
        <taxon>Actinomycetes</taxon>
        <taxon>Micromonosporales</taxon>
        <taxon>Micromonosporaceae</taxon>
        <taxon>Paractinoplanes</taxon>
    </lineage>
</organism>
<keyword evidence="1" id="KW-0472">Membrane</keyword>
<dbReference type="Proteomes" id="UP000219612">
    <property type="component" value="Unassembled WGS sequence"/>
</dbReference>
<name>A0A285F833_9ACTN</name>
<evidence type="ECO:0000256" key="1">
    <source>
        <dbReference type="SAM" id="Phobius"/>
    </source>
</evidence>
<sequence length="177" mass="18672">MFGLAPAGGGARARRRRQWFVAGISIGAAIVVIAICVGALAVVDAIDGVRDQASDAREVRQSRDDSCLGLERRLNKLVPPGATTSPPARATAIRNENSAVRIFVGEVPAAEDQDDWRQLLDARAVFADALDRQAKTSAPAFYVAPRNPDGEPVADDLVDSSPAACAGSIRRLATPEL</sequence>
<evidence type="ECO:0000313" key="3">
    <source>
        <dbReference type="Proteomes" id="UP000219612"/>
    </source>
</evidence>
<keyword evidence="1" id="KW-0812">Transmembrane</keyword>
<keyword evidence="1" id="KW-1133">Transmembrane helix</keyword>
<dbReference type="RefSeq" id="WP_179854997.1">
    <property type="nucleotide sequence ID" value="NZ_OBDY01000001.1"/>
</dbReference>
<accession>A0A285F833</accession>
<proteinExistence type="predicted"/>